<evidence type="ECO:0000259" key="1">
    <source>
        <dbReference type="Pfam" id="PF04101"/>
    </source>
</evidence>
<dbReference type="OrthoDB" id="503443at2"/>
<dbReference type="AlphaFoldDB" id="A0A0V7ZBQ2"/>
<dbReference type="GO" id="GO:0016758">
    <property type="term" value="F:hexosyltransferase activity"/>
    <property type="evidence" value="ECO:0007669"/>
    <property type="project" value="InterPro"/>
</dbReference>
<feature type="domain" description="Glycosyl transferase family 28 C-terminal" evidence="1">
    <location>
        <begin position="226"/>
        <end position="364"/>
    </location>
</feature>
<keyword evidence="2" id="KW-0808">Transferase</keyword>
<dbReference type="Pfam" id="PF04101">
    <property type="entry name" value="Glyco_tran_28_C"/>
    <property type="match status" value="1"/>
</dbReference>
<organism evidence="2 3">
    <name type="scientific">Mastigocoleus testarum BC008</name>
    <dbReference type="NCBI Taxonomy" id="371196"/>
    <lineage>
        <taxon>Bacteria</taxon>
        <taxon>Bacillati</taxon>
        <taxon>Cyanobacteriota</taxon>
        <taxon>Cyanophyceae</taxon>
        <taxon>Nostocales</taxon>
        <taxon>Hapalosiphonaceae</taxon>
        <taxon>Mastigocoleus</taxon>
    </lineage>
</organism>
<accession>A0A0V7ZBQ2</accession>
<keyword evidence="3" id="KW-1185">Reference proteome</keyword>
<dbReference type="Gene3D" id="3.40.50.2000">
    <property type="entry name" value="Glycogen Phosphorylase B"/>
    <property type="match status" value="1"/>
</dbReference>
<protein>
    <submittedName>
        <fullName evidence="2">Glycosyl transferase</fullName>
    </submittedName>
</protein>
<proteinExistence type="predicted"/>
<sequence length="405" mass="46082">MKKIMFYCQYLTGMGHLVRSTEIVRSLAEKFQVYFINGGPIVEGFKIPKNVESILLPSLWLEKGKFQISEGCQSVEQVKEIRKNQLINAFERIRPDCLITEFFPFGRHKLFFELLPLLEHVKSSSPETKIVSSIRDVIGRKTLNEESDIICKLINQYFDLILCHSDPSFQTFPDNFPRYQELKCEVKYTGFVAQSLAENLQKPSEQLDIDVDKPFIVASVGGGRLGYGLLETIIESGKILAHKIPHNIHIFTGPFMPDSQFFTLQKAAASEKNIKLKKYTSLLAEYMKQAELSISLTGYNTTMNILRTGVRSIVAPIGHYSQDNEQLIRTNKLEKLGIVEVVDPNYLESNHLAAKIIESLNHKKIDNYTKLFDLEGSQKTLNILEEFLGVSKVSTVNCQPSMINY</sequence>
<evidence type="ECO:0000313" key="2">
    <source>
        <dbReference type="EMBL" id="KST61915.1"/>
    </source>
</evidence>
<dbReference type="Proteomes" id="UP000053372">
    <property type="component" value="Unassembled WGS sequence"/>
</dbReference>
<dbReference type="SUPFAM" id="SSF53756">
    <property type="entry name" value="UDP-Glycosyltransferase/glycogen phosphorylase"/>
    <property type="match status" value="1"/>
</dbReference>
<name>A0A0V7ZBQ2_9CYAN</name>
<reference evidence="2 3" key="1">
    <citation type="journal article" date="2015" name="Genome Announc.">
        <title>Draft Genome of the Euendolithic (true boring) Cyanobacterium Mastigocoleus testarum strain BC008.</title>
        <authorList>
            <person name="Guida B.S."/>
            <person name="Garcia-Pichel F."/>
        </authorList>
    </citation>
    <scope>NUCLEOTIDE SEQUENCE [LARGE SCALE GENOMIC DNA]</scope>
    <source>
        <strain evidence="2 3">BC008</strain>
    </source>
</reference>
<comment type="caution">
    <text evidence="2">The sequence shown here is derived from an EMBL/GenBank/DDBJ whole genome shotgun (WGS) entry which is preliminary data.</text>
</comment>
<dbReference type="PANTHER" id="PTHR21015:SF28">
    <property type="entry name" value="SLL1722 PROTEIN"/>
    <property type="match status" value="1"/>
</dbReference>
<dbReference type="EMBL" id="LMTZ01000168">
    <property type="protein sequence ID" value="KST61915.1"/>
    <property type="molecule type" value="Genomic_DNA"/>
</dbReference>
<dbReference type="PANTHER" id="PTHR21015">
    <property type="entry name" value="UDP-N-ACETYLGLUCOSAMINE--N-ACETYLMURAMYL-(PENTAPEPTIDE) PYROPHOSPHORYL-UNDECAPRENOL N-ACETYLGLUCOSAMINE TRANSFERASE 1"/>
    <property type="match status" value="1"/>
</dbReference>
<gene>
    <name evidence="2" type="ORF">BC008_07670</name>
</gene>
<evidence type="ECO:0000313" key="3">
    <source>
        <dbReference type="Proteomes" id="UP000053372"/>
    </source>
</evidence>
<dbReference type="InterPro" id="IPR007235">
    <property type="entry name" value="Glyco_trans_28_C"/>
</dbReference>